<name>A0A1G2N837_9BACT</name>
<reference evidence="2 3" key="1">
    <citation type="journal article" date="2016" name="Nat. Commun.">
        <title>Thousands of microbial genomes shed light on interconnected biogeochemical processes in an aquifer system.</title>
        <authorList>
            <person name="Anantharaman K."/>
            <person name="Brown C.T."/>
            <person name="Hug L.A."/>
            <person name="Sharon I."/>
            <person name="Castelle C.J."/>
            <person name="Probst A.J."/>
            <person name="Thomas B.C."/>
            <person name="Singh A."/>
            <person name="Wilkins M.J."/>
            <person name="Karaoz U."/>
            <person name="Brodie E.L."/>
            <person name="Williams K.H."/>
            <person name="Hubbard S.S."/>
            <person name="Banfield J.F."/>
        </authorList>
    </citation>
    <scope>NUCLEOTIDE SEQUENCE [LARGE SCALE GENOMIC DNA]</scope>
</reference>
<dbReference type="AlphaFoldDB" id="A0A1G2N837"/>
<dbReference type="STRING" id="1802319.A2928_03835"/>
<gene>
    <name evidence="2" type="ORF">A2928_03835</name>
</gene>
<keyword evidence="1" id="KW-0812">Transmembrane</keyword>
<sequence>MIIRRFGKKMRSSISGMLWRCASAVAITFVLAFAFVFYFFLWAIKYDEKPSHSRDSRHSET</sequence>
<keyword evidence="1" id="KW-1133">Transmembrane helix</keyword>
<dbReference type="EMBL" id="MHRX01000049">
    <property type="protein sequence ID" value="OHA32285.1"/>
    <property type="molecule type" value="Genomic_DNA"/>
</dbReference>
<accession>A0A1G2N837</accession>
<dbReference type="Proteomes" id="UP000176221">
    <property type="component" value="Unassembled WGS sequence"/>
</dbReference>
<evidence type="ECO:0000313" key="3">
    <source>
        <dbReference type="Proteomes" id="UP000176221"/>
    </source>
</evidence>
<comment type="caution">
    <text evidence="2">The sequence shown here is derived from an EMBL/GenBank/DDBJ whole genome shotgun (WGS) entry which is preliminary data.</text>
</comment>
<evidence type="ECO:0000313" key="2">
    <source>
        <dbReference type="EMBL" id="OHA32285.1"/>
    </source>
</evidence>
<evidence type="ECO:0000256" key="1">
    <source>
        <dbReference type="SAM" id="Phobius"/>
    </source>
</evidence>
<protein>
    <submittedName>
        <fullName evidence="2">Uncharacterized protein</fullName>
    </submittedName>
</protein>
<feature type="transmembrane region" description="Helical" evidence="1">
    <location>
        <begin position="21"/>
        <end position="44"/>
    </location>
</feature>
<proteinExistence type="predicted"/>
<keyword evidence="1" id="KW-0472">Membrane</keyword>
<organism evidence="2 3">
    <name type="scientific">Candidatus Taylorbacteria bacterium RIFCSPLOWO2_01_FULL_45_15b</name>
    <dbReference type="NCBI Taxonomy" id="1802319"/>
    <lineage>
        <taxon>Bacteria</taxon>
        <taxon>Candidatus Tayloriibacteriota</taxon>
    </lineage>
</organism>